<reference evidence="1 2" key="1">
    <citation type="journal article" date="2012" name="J. Virol.">
        <title>Genome Sequence of Cronobacter sakazakii Myovirus vB_CsaM_GAP31.</title>
        <authorList>
            <person name="Abbasifar R."/>
            <person name="Kropinski A.M."/>
            <person name="Sabour P.M."/>
            <person name="Ackermann H.W."/>
            <person name="Alanis Villa A."/>
            <person name="Abbasifar A."/>
            <person name="Griffiths M.W."/>
        </authorList>
    </citation>
    <scope>NUCLEOTIDE SEQUENCE [LARGE SCALE GENOMIC DNA]</scope>
</reference>
<dbReference type="EMBL" id="JN882284">
    <property type="protein sequence ID" value="AFC21296.1"/>
    <property type="molecule type" value="Genomic_DNA"/>
</dbReference>
<dbReference type="KEGG" id="vg:13993729"/>
<proteinExistence type="predicted"/>
<protein>
    <submittedName>
        <fullName evidence="1">Uncharacterized protein</fullName>
    </submittedName>
</protein>
<dbReference type="Proteomes" id="UP000000458">
    <property type="component" value="Segment"/>
</dbReference>
<name>K4F597_9CAUD</name>
<gene>
    <name evidence="1" type="ORF">GAP31_114</name>
</gene>
<dbReference type="RefSeq" id="YP_006986951.1">
    <property type="nucleotide sequence ID" value="NC_019400.1"/>
</dbReference>
<dbReference type="OrthoDB" id="38197at10239"/>
<accession>K4F597</accession>
<sequence>MKVEELNPEILVAMINAASNIAAAKIRTIGDEFNRDHNFFSREFGRVIEGVMKEVNKG</sequence>
<organism evidence="1 2">
    <name type="scientific">Cronobacter phage vB_CsaM_GAP31</name>
    <dbReference type="NCBI Taxonomy" id="1141135"/>
    <lineage>
        <taxon>Viruses</taxon>
        <taxon>Duplodnaviria</taxon>
        <taxon>Heunggongvirae</taxon>
        <taxon>Uroviricota</taxon>
        <taxon>Caudoviricetes</taxon>
        <taxon>Vequintavirinae</taxon>
        <taxon>Seunavirus</taxon>
        <taxon>Seunavirus GAP31</taxon>
    </lineage>
</organism>
<evidence type="ECO:0000313" key="2">
    <source>
        <dbReference type="Proteomes" id="UP000000458"/>
    </source>
</evidence>
<evidence type="ECO:0000313" key="1">
    <source>
        <dbReference type="EMBL" id="AFC21296.1"/>
    </source>
</evidence>
<dbReference type="GeneID" id="13993729"/>
<keyword evidence="2" id="KW-1185">Reference proteome</keyword>